<feature type="compositionally biased region" description="Polar residues" evidence="2">
    <location>
        <begin position="28"/>
        <end position="45"/>
    </location>
</feature>
<organism evidence="3 4">
    <name type="scientific">Fusarium redolens</name>
    <dbReference type="NCBI Taxonomy" id="48865"/>
    <lineage>
        <taxon>Eukaryota</taxon>
        <taxon>Fungi</taxon>
        <taxon>Dikarya</taxon>
        <taxon>Ascomycota</taxon>
        <taxon>Pezizomycotina</taxon>
        <taxon>Sordariomycetes</taxon>
        <taxon>Hypocreomycetidae</taxon>
        <taxon>Hypocreales</taxon>
        <taxon>Nectriaceae</taxon>
        <taxon>Fusarium</taxon>
        <taxon>Fusarium redolens species complex</taxon>
    </lineage>
</organism>
<dbReference type="RefSeq" id="XP_046043946.1">
    <property type="nucleotide sequence ID" value="XM_046190732.1"/>
</dbReference>
<protein>
    <submittedName>
        <fullName evidence="3">Uncharacterized protein</fullName>
    </submittedName>
</protein>
<gene>
    <name evidence="3" type="ORF">BKA55DRAFT_544626</name>
</gene>
<reference evidence="3" key="1">
    <citation type="journal article" date="2021" name="Nat. Commun.">
        <title>Genetic determinants of endophytism in the Arabidopsis root mycobiome.</title>
        <authorList>
            <person name="Mesny F."/>
            <person name="Miyauchi S."/>
            <person name="Thiergart T."/>
            <person name="Pickel B."/>
            <person name="Atanasova L."/>
            <person name="Karlsson M."/>
            <person name="Huettel B."/>
            <person name="Barry K.W."/>
            <person name="Haridas S."/>
            <person name="Chen C."/>
            <person name="Bauer D."/>
            <person name="Andreopoulos W."/>
            <person name="Pangilinan J."/>
            <person name="LaButti K."/>
            <person name="Riley R."/>
            <person name="Lipzen A."/>
            <person name="Clum A."/>
            <person name="Drula E."/>
            <person name="Henrissat B."/>
            <person name="Kohler A."/>
            <person name="Grigoriev I.V."/>
            <person name="Martin F.M."/>
            <person name="Hacquard S."/>
        </authorList>
    </citation>
    <scope>NUCLEOTIDE SEQUENCE</scope>
    <source>
        <strain evidence="3">MPI-CAGE-AT-0023</strain>
    </source>
</reference>
<proteinExistence type="predicted"/>
<comment type="caution">
    <text evidence="3">The sequence shown here is derived from an EMBL/GenBank/DDBJ whole genome shotgun (WGS) entry which is preliminary data.</text>
</comment>
<evidence type="ECO:0000256" key="2">
    <source>
        <dbReference type="SAM" id="MobiDB-lite"/>
    </source>
</evidence>
<evidence type="ECO:0000313" key="3">
    <source>
        <dbReference type="EMBL" id="KAH7232286.1"/>
    </source>
</evidence>
<evidence type="ECO:0000313" key="4">
    <source>
        <dbReference type="Proteomes" id="UP000720189"/>
    </source>
</evidence>
<dbReference type="GeneID" id="70220686"/>
<evidence type="ECO:0000256" key="1">
    <source>
        <dbReference type="SAM" id="Coils"/>
    </source>
</evidence>
<feature type="region of interest" description="Disordered" evidence="2">
    <location>
        <begin position="15"/>
        <end position="46"/>
    </location>
</feature>
<name>A0A9P9JT23_FUSRE</name>
<sequence>MPFPFESFCVTGSGHSGSSSTASHSPAEDTNSPSLTTDTPTSQTGDDLASLEYRALLAERAHYIFAIDDIPLHLHEHVLDVFEKHKTAMEYLQDDAVFLTALRKQKQEEKTEKEALLRKEEEVKAQEEALEVTDKQINTQLRKLSQWSEVLEEQKQDLLARKAEIERKIDECCKQHISCDAQIEHELNKFNMAERKKNRLNIRGRELKKEDEELEVREKKTESLIQHFQKNAKEN</sequence>
<keyword evidence="1" id="KW-0175">Coiled coil</keyword>
<dbReference type="EMBL" id="JAGMUX010000019">
    <property type="protein sequence ID" value="KAH7232286.1"/>
    <property type="molecule type" value="Genomic_DNA"/>
</dbReference>
<keyword evidence="4" id="KW-1185">Reference proteome</keyword>
<feature type="compositionally biased region" description="Low complexity" evidence="2">
    <location>
        <begin position="15"/>
        <end position="25"/>
    </location>
</feature>
<dbReference type="Proteomes" id="UP000720189">
    <property type="component" value="Unassembled WGS sequence"/>
</dbReference>
<feature type="coiled-coil region" evidence="1">
    <location>
        <begin position="99"/>
        <end position="217"/>
    </location>
</feature>
<accession>A0A9P9JT23</accession>
<dbReference type="AlphaFoldDB" id="A0A9P9JT23"/>